<gene>
    <name evidence="2" type="ORF">GRI44_09370</name>
</gene>
<organism evidence="2 3">
    <name type="scientific">Allopontixanthobacter confluentis</name>
    <dbReference type="NCBI Taxonomy" id="1849021"/>
    <lineage>
        <taxon>Bacteria</taxon>
        <taxon>Pseudomonadati</taxon>
        <taxon>Pseudomonadota</taxon>
        <taxon>Alphaproteobacteria</taxon>
        <taxon>Sphingomonadales</taxon>
        <taxon>Erythrobacteraceae</taxon>
        <taxon>Allopontixanthobacter</taxon>
    </lineage>
</organism>
<dbReference type="Gene3D" id="2.40.160.20">
    <property type="match status" value="1"/>
</dbReference>
<feature type="chain" id="PRO_5026806958" evidence="1">
    <location>
        <begin position="25"/>
        <end position="181"/>
    </location>
</feature>
<evidence type="ECO:0000313" key="2">
    <source>
        <dbReference type="EMBL" id="MXP14954.1"/>
    </source>
</evidence>
<evidence type="ECO:0000313" key="3">
    <source>
        <dbReference type="Proteomes" id="UP000473531"/>
    </source>
</evidence>
<dbReference type="OrthoDB" id="8112769at2"/>
<sequence>MKLPILASLLVAAPAMFIASPAAAQEVFAGVYVHEVETPLTFAVNESGADVELGYRFAPAEGLSFLGKPQPYMLASINTAGDTSFVGGGLSWKVGKGPVYLRPGIGIIVHDGPSSRFDPATGRRTDLGSRVLFEPEIAIGARVSERVSVEASWVHISHAQIFNSQQNPGIDMMGVRLNLAM</sequence>
<protein>
    <submittedName>
        <fullName evidence="2">Acyloxyacyl hydrolase</fullName>
    </submittedName>
</protein>
<evidence type="ECO:0000256" key="1">
    <source>
        <dbReference type="SAM" id="SignalP"/>
    </source>
</evidence>
<keyword evidence="3" id="KW-1185">Reference proteome</keyword>
<dbReference type="Pfam" id="PF09411">
    <property type="entry name" value="PagL"/>
    <property type="match status" value="1"/>
</dbReference>
<name>A0A6L7GI46_9SPHN</name>
<proteinExistence type="predicted"/>
<dbReference type="GO" id="GO:0016787">
    <property type="term" value="F:hydrolase activity"/>
    <property type="evidence" value="ECO:0007669"/>
    <property type="project" value="UniProtKB-KW"/>
</dbReference>
<reference evidence="2 3" key="1">
    <citation type="submission" date="2019-12" db="EMBL/GenBank/DDBJ databases">
        <title>Genomic-based taxomic classification of the family Erythrobacteraceae.</title>
        <authorList>
            <person name="Xu L."/>
        </authorList>
    </citation>
    <scope>NUCLEOTIDE SEQUENCE [LARGE SCALE GENOMIC DNA]</scope>
    <source>
        <strain evidence="2 3">KCTC 52259</strain>
    </source>
</reference>
<feature type="signal peptide" evidence="1">
    <location>
        <begin position="1"/>
        <end position="24"/>
    </location>
</feature>
<comment type="caution">
    <text evidence="2">The sequence shown here is derived from an EMBL/GenBank/DDBJ whole genome shotgun (WGS) entry which is preliminary data.</text>
</comment>
<dbReference type="AlphaFoldDB" id="A0A6L7GI46"/>
<dbReference type="RefSeq" id="WP_160601550.1">
    <property type="nucleotide sequence ID" value="NZ_WTYU01000002.1"/>
</dbReference>
<keyword evidence="1" id="KW-0732">Signal</keyword>
<keyword evidence="2" id="KW-0378">Hydrolase</keyword>
<dbReference type="Proteomes" id="UP000473531">
    <property type="component" value="Unassembled WGS sequence"/>
</dbReference>
<accession>A0A6L7GI46</accession>
<dbReference type="EMBL" id="WTYU01000002">
    <property type="protein sequence ID" value="MXP14954.1"/>
    <property type="molecule type" value="Genomic_DNA"/>
</dbReference>
<dbReference type="InterPro" id="IPR018550">
    <property type="entry name" value="Lipid-A_deacylase-rel"/>
</dbReference>